<name>A0A5J9VBC1_9POAL</name>
<comment type="caution">
    <text evidence="1">The sequence shown here is derived from an EMBL/GenBank/DDBJ whole genome shotgun (WGS) entry which is preliminary data.</text>
</comment>
<reference evidence="1 2" key="1">
    <citation type="journal article" date="2019" name="Sci. Rep.">
        <title>A high-quality genome of Eragrostis curvula grass provides insights into Poaceae evolution and supports new strategies to enhance forage quality.</title>
        <authorList>
            <person name="Carballo J."/>
            <person name="Santos B.A.C.M."/>
            <person name="Zappacosta D."/>
            <person name="Garbus I."/>
            <person name="Selva J.P."/>
            <person name="Gallo C.A."/>
            <person name="Diaz A."/>
            <person name="Albertini E."/>
            <person name="Caccamo M."/>
            <person name="Echenique V."/>
        </authorList>
    </citation>
    <scope>NUCLEOTIDE SEQUENCE [LARGE SCALE GENOMIC DNA]</scope>
    <source>
        <strain evidence="2">cv. Victoria</strain>
        <tissue evidence="1">Leaf</tissue>
    </source>
</reference>
<protein>
    <submittedName>
        <fullName evidence="1">Uncharacterized protein</fullName>
    </submittedName>
</protein>
<proteinExistence type="predicted"/>
<accession>A0A5J9VBC1</accession>
<dbReference type="Proteomes" id="UP000324897">
    <property type="component" value="Chromosome 1"/>
</dbReference>
<keyword evidence="2" id="KW-1185">Reference proteome</keyword>
<evidence type="ECO:0000313" key="1">
    <source>
        <dbReference type="EMBL" id="TVU33572.1"/>
    </source>
</evidence>
<gene>
    <name evidence="1" type="ORF">EJB05_25397</name>
</gene>
<evidence type="ECO:0000313" key="2">
    <source>
        <dbReference type="Proteomes" id="UP000324897"/>
    </source>
</evidence>
<dbReference type="AlphaFoldDB" id="A0A5J9VBC1"/>
<dbReference type="Gramene" id="TVU33572">
    <property type="protein sequence ID" value="TVU33572"/>
    <property type="gene ID" value="EJB05_25397"/>
</dbReference>
<organism evidence="1 2">
    <name type="scientific">Eragrostis curvula</name>
    <name type="common">weeping love grass</name>
    <dbReference type="NCBI Taxonomy" id="38414"/>
    <lineage>
        <taxon>Eukaryota</taxon>
        <taxon>Viridiplantae</taxon>
        <taxon>Streptophyta</taxon>
        <taxon>Embryophyta</taxon>
        <taxon>Tracheophyta</taxon>
        <taxon>Spermatophyta</taxon>
        <taxon>Magnoliopsida</taxon>
        <taxon>Liliopsida</taxon>
        <taxon>Poales</taxon>
        <taxon>Poaceae</taxon>
        <taxon>PACMAD clade</taxon>
        <taxon>Chloridoideae</taxon>
        <taxon>Eragrostideae</taxon>
        <taxon>Eragrostidinae</taxon>
        <taxon>Eragrostis</taxon>
    </lineage>
</organism>
<dbReference type="EMBL" id="RWGY01000011">
    <property type="protein sequence ID" value="TVU33572.1"/>
    <property type="molecule type" value="Genomic_DNA"/>
</dbReference>
<sequence length="180" mass="19210">MGLFALSARAYLCIIRYTNTIMAHHQADMRRMVPLVMAALFVAASLQAPSPASATVDECNSKCGEFEVSDPARFAACKDQCALEADFEVATRGLEECNKACEPLGPEETNKCMEACSLKVDSVVGVIETRACNRDCARTAAGGKEDCEARCKATKGAGGNKEVERLSAQLALKKKAAVPK</sequence>